<dbReference type="HOGENOM" id="CLU_2960833_0_0_1"/>
<name>W9QQZ8_FUSOX</name>
<gene>
    <name evidence="1" type="ORF">FOVG_01241</name>
</gene>
<protein>
    <submittedName>
        <fullName evidence="1">Uncharacterized protein</fullName>
    </submittedName>
</protein>
<evidence type="ECO:0000313" key="1">
    <source>
        <dbReference type="EMBL" id="EXA53370.1"/>
    </source>
</evidence>
<dbReference type="Proteomes" id="UP000030751">
    <property type="component" value="Unassembled WGS sequence"/>
</dbReference>
<sequence>MSLSGDPGTLMCLADRPAYFHANPMRQSLYAPAANGFLTYHIPDNYVVAQTYLYYKGFP</sequence>
<dbReference type="AlphaFoldDB" id="W9QQZ8"/>
<reference evidence="1" key="2">
    <citation type="submission" date="2012-05" db="EMBL/GenBank/DDBJ databases">
        <title>Annotation of the Genome Sequence of Fusarium oxysporum HDV247.</title>
        <authorList>
            <consortium name="The Broad Institute Genomics Platform"/>
            <person name="Ma L.-J."/>
            <person name="Corby-Kistler H."/>
            <person name="Broz K."/>
            <person name="Gale L.R."/>
            <person name="Jonkers W."/>
            <person name="O'Donnell K."/>
            <person name="Ploetz R."/>
            <person name="Steinberg C."/>
            <person name="Schwartz D.C."/>
            <person name="VanEtten H."/>
            <person name="Zhou S."/>
            <person name="Young S.K."/>
            <person name="Zeng Q."/>
            <person name="Gargeya S."/>
            <person name="Fitzgerald M."/>
            <person name="Abouelleil A."/>
            <person name="Alvarado L."/>
            <person name="Chapman S.B."/>
            <person name="Gainer-Dewar J."/>
            <person name="Goldberg J."/>
            <person name="Griggs A."/>
            <person name="Gujja S."/>
            <person name="Hansen M."/>
            <person name="Howarth C."/>
            <person name="Imamovic A."/>
            <person name="Ireland A."/>
            <person name="Larimer J."/>
            <person name="McCowan C."/>
            <person name="Murphy C."/>
            <person name="Pearson M."/>
            <person name="Poon T.W."/>
            <person name="Priest M."/>
            <person name="Roberts A."/>
            <person name="Saif S."/>
            <person name="Shea T."/>
            <person name="Sykes S."/>
            <person name="Wortman J."/>
            <person name="Nusbaum C."/>
            <person name="Birren B."/>
        </authorList>
    </citation>
    <scope>NUCLEOTIDE SEQUENCE</scope>
    <source>
        <strain evidence="1">HDV247</strain>
    </source>
</reference>
<reference evidence="1" key="1">
    <citation type="submission" date="2011-10" db="EMBL/GenBank/DDBJ databases">
        <title>The Genome Sequence of Fusarium oxysporum HDV247.</title>
        <authorList>
            <consortium name="The Broad Institute Genome Sequencing Platform"/>
            <person name="Ma L.-J."/>
            <person name="Gale L.R."/>
            <person name="Schwartz D.C."/>
            <person name="Zhou S."/>
            <person name="Corby-Kistler H."/>
            <person name="Young S.K."/>
            <person name="Zeng Q."/>
            <person name="Gargeya S."/>
            <person name="Fitzgerald M."/>
            <person name="Haas B."/>
            <person name="Abouelleil A."/>
            <person name="Alvarado L."/>
            <person name="Arachchi H.M."/>
            <person name="Berlin A."/>
            <person name="Brown A."/>
            <person name="Chapman S.B."/>
            <person name="Chen Z."/>
            <person name="Dunbar C."/>
            <person name="Freedman E."/>
            <person name="Gearin G."/>
            <person name="Goldberg J."/>
            <person name="Griggs A."/>
            <person name="Gujja S."/>
            <person name="Heiman D."/>
            <person name="Howarth C."/>
            <person name="Larson L."/>
            <person name="Lui A."/>
            <person name="MacDonald P.J.P."/>
            <person name="Montmayeur A."/>
            <person name="Murphy C."/>
            <person name="Neiman D."/>
            <person name="Pearson M."/>
            <person name="Priest M."/>
            <person name="Roberts A."/>
            <person name="Saif S."/>
            <person name="Shea T."/>
            <person name="Shenoy N."/>
            <person name="Sisk P."/>
            <person name="Stolte C."/>
            <person name="Sykes S."/>
            <person name="Wortman J."/>
            <person name="Nusbaum C."/>
            <person name="Birren B."/>
        </authorList>
    </citation>
    <scope>NUCLEOTIDE SEQUENCE [LARGE SCALE GENOMIC DNA]</scope>
    <source>
        <strain evidence="1">HDV247</strain>
    </source>
</reference>
<proteinExistence type="predicted"/>
<organism evidence="1">
    <name type="scientific">Fusarium oxysporum f. sp. pisi HDV247</name>
    <dbReference type="NCBI Taxonomy" id="1080344"/>
    <lineage>
        <taxon>Eukaryota</taxon>
        <taxon>Fungi</taxon>
        <taxon>Dikarya</taxon>
        <taxon>Ascomycota</taxon>
        <taxon>Pezizomycotina</taxon>
        <taxon>Sordariomycetes</taxon>
        <taxon>Hypocreomycetidae</taxon>
        <taxon>Hypocreales</taxon>
        <taxon>Nectriaceae</taxon>
        <taxon>Fusarium</taxon>
        <taxon>Fusarium oxysporum species complex</taxon>
    </lineage>
</organism>
<dbReference type="EMBL" id="JH650968">
    <property type="protein sequence ID" value="EXA53370.1"/>
    <property type="molecule type" value="Genomic_DNA"/>
</dbReference>
<accession>W9QQZ8</accession>